<dbReference type="Proteomes" id="UP000054558">
    <property type="component" value="Unassembled WGS sequence"/>
</dbReference>
<reference evidence="8 9" key="1">
    <citation type="journal article" date="2014" name="Nat. Commun.">
        <title>Klebsormidium flaccidum genome reveals primary factors for plant terrestrial adaptation.</title>
        <authorList>
            <person name="Hori K."/>
            <person name="Maruyama F."/>
            <person name="Fujisawa T."/>
            <person name="Togashi T."/>
            <person name="Yamamoto N."/>
            <person name="Seo M."/>
            <person name="Sato S."/>
            <person name="Yamada T."/>
            <person name="Mori H."/>
            <person name="Tajima N."/>
            <person name="Moriyama T."/>
            <person name="Ikeuchi M."/>
            <person name="Watanabe M."/>
            <person name="Wada H."/>
            <person name="Kobayashi K."/>
            <person name="Saito M."/>
            <person name="Masuda T."/>
            <person name="Sasaki-Sekimoto Y."/>
            <person name="Mashiguchi K."/>
            <person name="Awai K."/>
            <person name="Shimojima M."/>
            <person name="Masuda S."/>
            <person name="Iwai M."/>
            <person name="Nobusawa T."/>
            <person name="Narise T."/>
            <person name="Kondo S."/>
            <person name="Saito H."/>
            <person name="Sato R."/>
            <person name="Murakawa M."/>
            <person name="Ihara Y."/>
            <person name="Oshima-Yamada Y."/>
            <person name="Ohtaka K."/>
            <person name="Satoh M."/>
            <person name="Sonobe K."/>
            <person name="Ishii M."/>
            <person name="Ohtani R."/>
            <person name="Kanamori-Sato M."/>
            <person name="Honoki R."/>
            <person name="Miyazaki D."/>
            <person name="Mochizuki H."/>
            <person name="Umetsu J."/>
            <person name="Higashi K."/>
            <person name="Shibata D."/>
            <person name="Kamiya Y."/>
            <person name="Sato N."/>
            <person name="Nakamura Y."/>
            <person name="Tabata S."/>
            <person name="Ida S."/>
            <person name="Kurokawa K."/>
            <person name="Ohta H."/>
        </authorList>
    </citation>
    <scope>NUCLEOTIDE SEQUENCE [LARGE SCALE GENOMIC DNA]</scope>
    <source>
        <strain evidence="8 9">NIES-2285</strain>
    </source>
</reference>
<evidence type="ECO:0000256" key="1">
    <source>
        <dbReference type="ARBA" id="ARBA00004141"/>
    </source>
</evidence>
<evidence type="ECO:0000256" key="5">
    <source>
        <dbReference type="ARBA" id="ARBA00023136"/>
    </source>
</evidence>
<evidence type="ECO:0000256" key="2">
    <source>
        <dbReference type="ARBA" id="ARBA00010199"/>
    </source>
</evidence>
<dbReference type="PANTHER" id="PTHR42893:SF9">
    <property type="entry name" value="PROTEIN DETOXIFICATION 46, CHLOROPLASTIC"/>
    <property type="match status" value="1"/>
</dbReference>
<feature type="transmembrane region" description="Helical" evidence="6">
    <location>
        <begin position="257"/>
        <end position="279"/>
    </location>
</feature>
<gene>
    <name evidence="8" type="ORF">KFL_000280210</name>
</gene>
<keyword evidence="4 6" id="KW-1133">Transmembrane helix</keyword>
<organism evidence="8 9">
    <name type="scientific">Klebsormidium nitens</name>
    <name type="common">Green alga</name>
    <name type="synonym">Ulothrix nitens</name>
    <dbReference type="NCBI Taxonomy" id="105231"/>
    <lineage>
        <taxon>Eukaryota</taxon>
        <taxon>Viridiplantae</taxon>
        <taxon>Streptophyta</taxon>
        <taxon>Klebsormidiophyceae</taxon>
        <taxon>Klebsormidiales</taxon>
        <taxon>Klebsormidiaceae</taxon>
        <taxon>Klebsormidium</taxon>
    </lineage>
</organism>
<dbReference type="OMA" id="LTCKSHI"/>
<proteinExistence type="inferred from homology"/>
<dbReference type="GO" id="GO:0042910">
    <property type="term" value="F:xenobiotic transmembrane transporter activity"/>
    <property type="evidence" value="ECO:0007669"/>
    <property type="project" value="InterPro"/>
</dbReference>
<evidence type="ECO:0000256" key="3">
    <source>
        <dbReference type="ARBA" id="ARBA00022692"/>
    </source>
</evidence>
<feature type="transmembrane region" description="Helical" evidence="6">
    <location>
        <begin position="354"/>
        <end position="375"/>
    </location>
</feature>
<keyword evidence="3 6" id="KW-0812">Transmembrane</keyword>
<keyword evidence="5 6" id="KW-0472">Membrane</keyword>
<evidence type="ECO:0000256" key="4">
    <source>
        <dbReference type="ARBA" id="ARBA00022989"/>
    </source>
</evidence>
<dbReference type="OrthoDB" id="423427at2759"/>
<evidence type="ECO:0000313" key="8">
    <source>
        <dbReference type="EMBL" id="GAQ79316.1"/>
    </source>
</evidence>
<feature type="transmembrane region" description="Helical" evidence="6">
    <location>
        <begin position="396"/>
        <end position="419"/>
    </location>
</feature>
<evidence type="ECO:0000313" key="9">
    <source>
        <dbReference type="Proteomes" id="UP000054558"/>
    </source>
</evidence>
<dbReference type="GO" id="GO:0016020">
    <property type="term" value="C:membrane"/>
    <property type="evidence" value="ECO:0007669"/>
    <property type="project" value="UniProtKB-SubCell"/>
</dbReference>
<protein>
    <recommendedName>
        <fullName evidence="6">Protein DETOXIFICATION</fullName>
    </recommendedName>
    <alternativeName>
        <fullName evidence="6">Multidrug and toxic compound extrusion protein</fullName>
    </alternativeName>
</protein>
<feature type="region of interest" description="Disordered" evidence="7">
    <location>
        <begin position="1"/>
        <end position="80"/>
    </location>
</feature>
<feature type="transmembrane region" description="Helical" evidence="6">
    <location>
        <begin position="547"/>
        <end position="567"/>
    </location>
</feature>
<dbReference type="PANTHER" id="PTHR42893">
    <property type="entry name" value="PROTEIN DETOXIFICATION 44, CHLOROPLASTIC-RELATED"/>
    <property type="match status" value="1"/>
</dbReference>
<sequence length="623" mass="65909">MQGSASVDRRQSALRCSPDSPSDSVIEAPPPRSRPEAPTLQPPFDTFDNVPAFDSPLPETHDGVSSFDSPGLTPDAHIPPFEDTVRLGRVVNTPGLDDPSLAPDYNIKDGTNREGTAEASPAVIKDRFSRGVEEPLRAEDDISRVPASQAVAAAKPAVLESPVEEDLLDQGDLWEQAKRIMAFAGPALGIWLGNPTMSLVDTAVIGTASSLELAALGPGTALSDGFGHLFMFLSVATSNLIATSLAEKDPEGAARSLSRALFIALVCGFGITAICETLHTPLLKAFVGKNVGLIPAARVYVQIRGLAWPAVLVTMVAQSACLGMQDAWGPLRVLVVAASINCLGDILLCSVLKMGIAGAAWATAASQIVGCVLMLQSLRKRSTIPLYLSVPRFADLVTFMSIAGPTLVTMFSKVSFYTLMTYVCTANGTATGAGHQVMIGLYAFFAVFGEPLCQTAQSFIPEFIRGANRSLHKARKLLQSLVLMGGLQGLVLGAGAGLMPWVLPQLFSNDAAVIDQMRRVSVQIFIAVVLTPVNLSMEGTLLAGRDLVYLAISMVCSFSIMASALLVGSKRGIGLGGIWWCLVGFQSIRFVSASMRLSNPKSVVGGLRTRRTSPEPIPVVMGK</sequence>
<feature type="compositionally biased region" description="Basic and acidic residues" evidence="7">
    <location>
        <begin position="106"/>
        <end position="116"/>
    </location>
</feature>
<keyword evidence="9" id="KW-1185">Reference proteome</keyword>
<evidence type="ECO:0000256" key="7">
    <source>
        <dbReference type="SAM" id="MobiDB-lite"/>
    </source>
</evidence>
<dbReference type="AlphaFoldDB" id="A0A1Y1HRW3"/>
<name>A0A1Y1HRW3_KLENI</name>
<comment type="caution">
    <text evidence="6">Lacks conserved residue(s) required for the propagation of feature annotation.</text>
</comment>
<feature type="region of interest" description="Disordered" evidence="7">
    <location>
        <begin position="94"/>
        <end position="120"/>
    </location>
</feature>
<comment type="similarity">
    <text evidence="2 6">Belongs to the multi antimicrobial extrusion (MATE) (TC 2.A.66.1) family.</text>
</comment>
<evidence type="ECO:0000256" key="6">
    <source>
        <dbReference type="RuleBase" id="RU004914"/>
    </source>
</evidence>
<dbReference type="Pfam" id="PF01554">
    <property type="entry name" value="MatE"/>
    <property type="match status" value="1"/>
</dbReference>
<feature type="transmembrane region" description="Helical" evidence="6">
    <location>
        <begin position="481"/>
        <end position="504"/>
    </location>
</feature>
<dbReference type="GO" id="GO:0015297">
    <property type="term" value="F:antiporter activity"/>
    <property type="evidence" value="ECO:0007669"/>
    <property type="project" value="InterPro"/>
</dbReference>
<feature type="transmembrane region" description="Helical" evidence="6">
    <location>
        <begin position="439"/>
        <end position="460"/>
    </location>
</feature>
<accession>A0A1Y1HRW3</accession>
<dbReference type="InterPro" id="IPR044644">
    <property type="entry name" value="DinF-like"/>
</dbReference>
<dbReference type="InterPro" id="IPR002528">
    <property type="entry name" value="MATE_fam"/>
</dbReference>
<comment type="subcellular location">
    <subcellularLocation>
        <location evidence="1">Membrane</location>
        <topology evidence="1">Multi-pass membrane protein</topology>
    </subcellularLocation>
</comment>
<dbReference type="CDD" id="cd13136">
    <property type="entry name" value="MATE_DinF_like"/>
    <property type="match status" value="1"/>
</dbReference>
<feature type="transmembrane region" description="Helical" evidence="6">
    <location>
        <begin position="226"/>
        <end position="245"/>
    </location>
</feature>
<dbReference type="GO" id="GO:0022857">
    <property type="term" value="F:transmembrane transporter activity"/>
    <property type="evidence" value="ECO:0000318"/>
    <property type="project" value="GO_Central"/>
</dbReference>
<dbReference type="EMBL" id="DF236977">
    <property type="protein sequence ID" value="GAQ79316.1"/>
    <property type="molecule type" value="Genomic_DNA"/>
</dbReference>
<dbReference type="NCBIfam" id="TIGR00797">
    <property type="entry name" value="matE"/>
    <property type="match status" value="1"/>
</dbReference>